<keyword evidence="7" id="KW-1185">Reference proteome</keyword>
<protein>
    <recommendedName>
        <fullName evidence="2">alpha-galactosidase</fullName>
        <ecNumber evidence="2">3.2.1.22</ecNumber>
    </recommendedName>
</protein>
<name>A0A165DMU6_EXIGL</name>
<dbReference type="InterPro" id="IPR017853">
    <property type="entry name" value="GH"/>
</dbReference>
<accession>A0A165DMU6</accession>
<evidence type="ECO:0000259" key="5">
    <source>
        <dbReference type="Pfam" id="PF03537"/>
    </source>
</evidence>
<keyword evidence="4" id="KW-0732">Signal</keyword>
<dbReference type="GO" id="GO:0004557">
    <property type="term" value="F:alpha-galactosidase activity"/>
    <property type="evidence" value="ECO:0007669"/>
    <property type="project" value="UniProtKB-EC"/>
</dbReference>
<feature type="compositionally biased region" description="Pro residues" evidence="3">
    <location>
        <begin position="158"/>
        <end position="170"/>
    </location>
</feature>
<evidence type="ECO:0000256" key="2">
    <source>
        <dbReference type="ARBA" id="ARBA00012755"/>
    </source>
</evidence>
<dbReference type="AlphaFoldDB" id="A0A165DMU6"/>
<dbReference type="SUPFAM" id="SSF51445">
    <property type="entry name" value="(Trans)glycosidases"/>
    <property type="match status" value="1"/>
</dbReference>
<feature type="signal peptide" evidence="4">
    <location>
        <begin position="1"/>
        <end position="23"/>
    </location>
</feature>
<feature type="chain" id="PRO_5007856737" description="alpha-galactosidase" evidence="4">
    <location>
        <begin position="24"/>
        <end position="419"/>
    </location>
</feature>
<evidence type="ECO:0000256" key="1">
    <source>
        <dbReference type="ARBA" id="ARBA00001255"/>
    </source>
</evidence>
<evidence type="ECO:0000256" key="4">
    <source>
        <dbReference type="SAM" id="SignalP"/>
    </source>
</evidence>
<sequence length="419" mass="44946">MARLAVFKLAVLLPFFLAVTVSARPHGHHHYPHHHHHSSSTEDVPASESTSVDVPTISSTSVELPTFTSTEIDVPTFTSTEVDIPTSTSTETEEPEPTFTSTEIEVPTSTDIEVPTATFSTETEEPEPTSTSTEIEVPTSTDVEVPTATFTTTDVPSSPVPTTPATPVPTTPSTGGTIQSLPANAKFDYQIGGPYAPASDVHVVTRDHTASAVSGLYNICYINAFQTQPGENDFADNLILKNKNGGKFEDPDWPGEFFLDTSSDASRSGILTVLSKWIDECAAKGFNAIEPDNLDTFTRSDGLLTKANNLALAKSFTDYAHSKGLAVAQKNTGAEFESDGKTQAGFDFAVAEECQTYGECDSYTDVYGSSVLEIEYTDSDNAQGNFQAACSARGGDISVILRDRNVVSKSSGQYHYEEC</sequence>
<organism evidence="6 7">
    <name type="scientific">Exidia glandulosa HHB12029</name>
    <dbReference type="NCBI Taxonomy" id="1314781"/>
    <lineage>
        <taxon>Eukaryota</taxon>
        <taxon>Fungi</taxon>
        <taxon>Dikarya</taxon>
        <taxon>Basidiomycota</taxon>
        <taxon>Agaricomycotina</taxon>
        <taxon>Agaricomycetes</taxon>
        <taxon>Auriculariales</taxon>
        <taxon>Exidiaceae</taxon>
        <taxon>Exidia</taxon>
    </lineage>
</organism>
<dbReference type="STRING" id="1314781.A0A165DMU6"/>
<dbReference type="InterPro" id="IPR004352">
    <property type="entry name" value="GH114_TIM-barrel"/>
</dbReference>
<evidence type="ECO:0000313" key="7">
    <source>
        <dbReference type="Proteomes" id="UP000077266"/>
    </source>
</evidence>
<comment type="catalytic activity">
    <reaction evidence="1">
        <text>Hydrolysis of terminal, non-reducing alpha-D-galactose residues in alpha-D-galactosides, including galactose oligosaccharides, galactomannans and galactolipids.</text>
        <dbReference type="EC" id="3.2.1.22"/>
    </reaction>
</comment>
<feature type="region of interest" description="Disordered" evidence="3">
    <location>
        <begin position="26"/>
        <end position="58"/>
    </location>
</feature>
<feature type="compositionally biased region" description="Basic residues" evidence="3">
    <location>
        <begin position="26"/>
        <end position="38"/>
    </location>
</feature>
<feature type="region of interest" description="Disordered" evidence="3">
    <location>
        <begin position="80"/>
        <end position="178"/>
    </location>
</feature>
<dbReference type="Proteomes" id="UP000077266">
    <property type="component" value="Unassembled WGS sequence"/>
</dbReference>
<feature type="compositionally biased region" description="Low complexity" evidence="3">
    <location>
        <begin position="128"/>
        <end position="141"/>
    </location>
</feature>
<dbReference type="OrthoDB" id="2108802at2759"/>
<dbReference type="EC" id="3.2.1.22" evidence="2"/>
<feature type="domain" description="Glycoside-hydrolase family GH114 TIM-barrel" evidence="5">
    <location>
        <begin position="186"/>
        <end position="407"/>
    </location>
</feature>
<evidence type="ECO:0000256" key="3">
    <source>
        <dbReference type="SAM" id="MobiDB-lite"/>
    </source>
</evidence>
<proteinExistence type="predicted"/>
<dbReference type="PANTHER" id="PTHR35273:SF2">
    <property type="entry name" value="ALPHA-GALACTOSIDASE"/>
    <property type="match status" value="1"/>
</dbReference>
<dbReference type="Gene3D" id="3.20.20.70">
    <property type="entry name" value="Aldolase class I"/>
    <property type="match status" value="1"/>
</dbReference>
<evidence type="ECO:0000313" key="6">
    <source>
        <dbReference type="EMBL" id="KZV84936.1"/>
    </source>
</evidence>
<feature type="compositionally biased region" description="Polar residues" evidence="3">
    <location>
        <begin position="47"/>
        <end position="58"/>
    </location>
</feature>
<dbReference type="PANTHER" id="PTHR35273">
    <property type="entry name" value="ALPHA-1,4 POLYGALACTOSAMINIDASE, PUTATIVE (AFU_ORTHOLOGUE AFUA_3G07890)-RELATED"/>
    <property type="match status" value="1"/>
</dbReference>
<dbReference type="InterPro" id="IPR013785">
    <property type="entry name" value="Aldolase_TIM"/>
</dbReference>
<reference evidence="6 7" key="1">
    <citation type="journal article" date="2016" name="Mol. Biol. Evol.">
        <title>Comparative Genomics of Early-Diverging Mushroom-Forming Fungi Provides Insights into the Origins of Lignocellulose Decay Capabilities.</title>
        <authorList>
            <person name="Nagy L.G."/>
            <person name="Riley R."/>
            <person name="Tritt A."/>
            <person name="Adam C."/>
            <person name="Daum C."/>
            <person name="Floudas D."/>
            <person name="Sun H."/>
            <person name="Yadav J.S."/>
            <person name="Pangilinan J."/>
            <person name="Larsson K.H."/>
            <person name="Matsuura K."/>
            <person name="Barry K."/>
            <person name="Labutti K."/>
            <person name="Kuo R."/>
            <person name="Ohm R.A."/>
            <person name="Bhattacharya S.S."/>
            <person name="Shirouzu T."/>
            <person name="Yoshinaga Y."/>
            <person name="Martin F.M."/>
            <person name="Grigoriev I.V."/>
            <person name="Hibbett D.S."/>
        </authorList>
    </citation>
    <scope>NUCLEOTIDE SEQUENCE [LARGE SCALE GENOMIC DNA]</scope>
    <source>
        <strain evidence="6 7">HHB12029</strain>
    </source>
</reference>
<gene>
    <name evidence="6" type="ORF">EXIGLDRAFT_654578</name>
</gene>
<dbReference type="EMBL" id="KV426206">
    <property type="protein sequence ID" value="KZV84936.1"/>
    <property type="molecule type" value="Genomic_DNA"/>
</dbReference>
<dbReference type="Pfam" id="PF03537">
    <property type="entry name" value="Glyco_hydro_114"/>
    <property type="match status" value="1"/>
</dbReference>
<dbReference type="InParanoid" id="A0A165DMU6"/>